<evidence type="ECO:0000256" key="1">
    <source>
        <dbReference type="ARBA" id="ARBA00023015"/>
    </source>
</evidence>
<keyword evidence="3" id="KW-0804">Transcription</keyword>
<accession>A0A1Y4SW81</accession>
<dbReference type="Gene3D" id="1.10.10.10">
    <property type="entry name" value="Winged helix-like DNA-binding domain superfamily/Winged helix DNA-binding domain"/>
    <property type="match status" value="1"/>
</dbReference>
<dbReference type="EMBL" id="NFLJ01000019">
    <property type="protein sequence ID" value="OUQ34189.1"/>
    <property type="molecule type" value="Genomic_DNA"/>
</dbReference>
<protein>
    <submittedName>
        <fullName evidence="5">GntR family transcriptional regulator</fullName>
    </submittedName>
</protein>
<dbReference type="InterPro" id="IPR050679">
    <property type="entry name" value="Bact_HTH_transcr_reg"/>
</dbReference>
<dbReference type="InterPro" id="IPR036388">
    <property type="entry name" value="WH-like_DNA-bd_sf"/>
</dbReference>
<dbReference type="AlphaFoldDB" id="A0A1Y4SW81"/>
<dbReference type="SUPFAM" id="SSF64288">
    <property type="entry name" value="Chorismate lyase-like"/>
    <property type="match status" value="1"/>
</dbReference>
<dbReference type="Pfam" id="PF00392">
    <property type="entry name" value="GntR"/>
    <property type="match status" value="1"/>
</dbReference>
<dbReference type="PANTHER" id="PTHR44846:SF4">
    <property type="entry name" value="HTH GNTR-TYPE DOMAIN-CONTAINING PROTEIN"/>
    <property type="match status" value="1"/>
</dbReference>
<keyword evidence="2" id="KW-0238">DNA-binding</keyword>
<dbReference type="SMART" id="SM00866">
    <property type="entry name" value="UTRA"/>
    <property type="match status" value="1"/>
</dbReference>
<dbReference type="InterPro" id="IPR028978">
    <property type="entry name" value="Chorismate_lyase_/UTRA_dom_sf"/>
</dbReference>
<name>A0A1Y4SW81_9FIRM</name>
<dbReference type="GO" id="GO:0003700">
    <property type="term" value="F:DNA-binding transcription factor activity"/>
    <property type="evidence" value="ECO:0007669"/>
    <property type="project" value="InterPro"/>
</dbReference>
<evidence type="ECO:0000313" key="6">
    <source>
        <dbReference type="Proteomes" id="UP000195305"/>
    </source>
</evidence>
<dbReference type="PANTHER" id="PTHR44846">
    <property type="entry name" value="MANNOSYL-D-GLYCERATE TRANSPORT/METABOLISM SYSTEM REPRESSOR MNGR-RELATED"/>
    <property type="match status" value="1"/>
</dbReference>
<evidence type="ECO:0000259" key="4">
    <source>
        <dbReference type="PROSITE" id="PS50949"/>
    </source>
</evidence>
<dbReference type="GO" id="GO:0003677">
    <property type="term" value="F:DNA binding"/>
    <property type="evidence" value="ECO:0007669"/>
    <property type="project" value="UniProtKB-KW"/>
</dbReference>
<gene>
    <name evidence="5" type="ORF">B5E75_07610</name>
</gene>
<evidence type="ECO:0000313" key="5">
    <source>
        <dbReference type="EMBL" id="OUQ34189.1"/>
    </source>
</evidence>
<evidence type="ECO:0000256" key="3">
    <source>
        <dbReference type="ARBA" id="ARBA00023163"/>
    </source>
</evidence>
<keyword evidence="1" id="KW-0805">Transcription regulation</keyword>
<dbReference type="SMART" id="SM00345">
    <property type="entry name" value="HTH_GNTR"/>
    <property type="match status" value="1"/>
</dbReference>
<organism evidence="5 6">
    <name type="scientific">Massilimicrobiota timonensis</name>
    <dbReference type="NCBI Taxonomy" id="1776392"/>
    <lineage>
        <taxon>Bacteria</taxon>
        <taxon>Bacillati</taxon>
        <taxon>Bacillota</taxon>
        <taxon>Erysipelotrichia</taxon>
        <taxon>Erysipelotrichales</taxon>
        <taxon>Erysipelotrichaceae</taxon>
        <taxon>Massilimicrobiota</taxon>
    </lineage>
</organism>
<sequence length="233" mass="26916">MAKYKNVASDIIERIKKHEFKDIGKLPTEDEMIEYYNVSRNTIRSALKTLTSQGVIYSRQGSGFYIRQRSNDNCIPITGTNGLTYDFPHNTFTNVVLSIELLKADEILAKKMFCEVGDSIYFCKRLRILDDKKFALEFSYYNQKIVPYLGKEIAEKSIYNYLQDNLKLKFGFADKHISAIKLNKEQAELLELETGDPGLVIADTVYLDNGMMFNTSQVIYNYKYANFYAMAVR</sequence>
<dbReference type="InterPro" id="IPR011663">
    <property type="entry name" value="UTRA"/>
</dbReference>
<dbReference type="OrthoDB" id="2141316at2"/>
<evidence type="ECO:0000256" key="2">
    <source>
        <dbReference type="ARBA" id="ARBA00023125"/>
    </source>
</evidence>
<dbReference type="PRINTS" id="PR00035">
    <property type="entry name" value="HTHGNTR"/>
</dbReference>
<reference evidence="5 6" key="1">
    <citation type="journal article" date="2018" name="BMC Genomics">
        <title>Whole genome sequencing and function prediction of 133 gut anaerobes isolated from chicken caecum in pure cultures.</title>
        <authorList>
            <person name="Medvecky M."/>
            <person name="Cejkova D."/>
            <person name="Polansky O."/>
            <person name="Karasova D."/>
            <person name="Kubasova T."/>
            <person name="Cizek A."/>
            <person name="Rychlik I."/>
        </authorList>
    </citation>
    <scope>NUCLEOTIDE SEQUENCE [LARGE SCALE GENOMIC DNA]</scope>
    <source>
        <strain evidence="5 6">An13</strain>
    </source>
</reference>
<dbReference type="InterPro" id="IPR036390">
    <property type="entry name" value="WH_DNA-bd_sf"/>
</dbReference>
<dbReference type="SUPFAM" id="SSF46785">
    <property type="entry name" value="Winged helix' DNA-binding domain"/>
    <property type="match status" value="1"/>
</dbReference>
<dbReference type="Proteomes" id="UP000195305">
    <property type="component" value="Unassembled WGS sequence"/>
</dbReference>
<dbReference type="InterPro" id="IPR000524">
    <property type="entry name" value="Tscrpt_reg_HTH_GntR"/>
</dbReference>
<dbReference type="GO" id="GO:0045892">
    <property type="term" value="P:negative regulation of DNA-templated transcription"/>
    <property type="evidence" value="ECO:0007669"/>
    <property type="project" value="TreeGrafter"/>
</dbReference>
<dbReference type="RefSeq" id="WP_087358153.1">
    <property type="nucleotide sequence ID" value="NZ_NFLJ01000019.1"/>
</dbReference>
<dbReference type="PROSITE" id="PS50949">
    <property type="entry name" value="HTH_GNTR"/>
    <property type="match status" value="1"/>
</dbReference>
<feature type="domain" description="HTH gntR-type" evidence="4">
    <location>
        <begin position="1"/>
        <end position="69"/>
    </location>
</feature>
<dbReference type="CDD" id="cd07377">
    <property type="entry name" value="WHTH_GntR"/>
    <property type="match status" value="1"/>
</dbReference>
<comment type="caution">
    <text evidence="5">The sequence shown here is derived from an EMBL/GenBank/DDBJ whole genome shotgun (WGS) entry which is preliminary data.</text>
</comment>
<dbReference type="Gene3D" id="3.40.1410.10">
    <property type="entry name" value="Chorismate lyase-like"/>
    <property type="match status" value="1"/>
</dbReference>
<keyword evidence="6" id="KW-1185">Reference proteome</keyword>
<proteinExistence type="predicted"/>
<dbReference type="Pfam" id="PF07702">
    <property type="entry name" value="UTRA"/>
    <property type="match status" value="1"/>
</dbReference>